<dbReference type="CDD" id="cd01879">
    <property type="entry name" value="FeoB"/>
    <property type="match status" value="1"/>
</dbReference>
<dbReference type="InterPro" id="IPR027417">
    <property type="entry name" value="P-loop_NTPase"/>
</dbReference>
<dbReference type="PROSITE" id="PS51711">
    <property type="entry name" value="G_FEOB"/>
    <property type="match status" value="1"/>
</dbReference>
<dbReference type="InterPro" id="IPR006073">
    <property type="entry name" value="GTP-bd"/>
</dbReference>
<dbReference type="InterPro" id="IPR030389">
    <property type="entry name" value="G_FEOB_dom"/>
</dbReference>
<dbReference type="Pfam" id="PF07664">
    <property type="entry name" value="FeoB_C"/>
    <property type="match status" value="1"/>
</dbReference>
<dbReference type="PRINTS" id="PR00326">
    <property type="entry name" value="GTP1OBG"/>
</dbReference>
<accession>A0ABW6KVW6</accession>
<feature type="transmembrane region" description="Helical" evidence="1">
    <location>
        <begin position="620"/>
        <end position="641"/>
    </location>
</feature>
<feature type="domain" description="FeoB-type G" evidence="2">
    <location>
        <begin position="15"/>
        <end position="182"/>
    </location>
</feature>
<dbReference type="Gene3D" id="3.40.50.300">
    <property type="entry name" value="P-loop containing nucleotide triphosphate hydrolases"/>
    <property type="match status" value="1"/>
</dbReference>
<dbReference type="InterPro" id="IPR011640">
    <property type="entry name" value="Fe2_transport_prot_B_C"/>
</dbReference>
<keyword evidence="1" id="KW-0812">Transmembrane</keyword>
<feature type="transmembrane region" description="Helical" evidence="1">
    <location>
        <begin position="363"/>
        <end position="384"/>
    </location>
</feature>
<dbReference type="InterPro" id="IPR050860">
    <property type="entry name" value="FeoB_GTPase"/>
</dbReference>
<feature type="transmembrane region" description="Helical" evidence="1">
    <location>
        <begin position="333"/>
        <end position="351"/>
    </location>
</feature>
<keyword evidence="4" id="KW-1185">Reference proteome</keyword>
<keyword evidence="1" id="KW-1133">Transmembrane helix</keyword>
<comment type="caution">
    <text evidence="3">The sequence shown here is derived from an EMBL/GenBank/DDBJ whole genome shotgun (WGS) entry which is preliminary data.</text>
</comment>
<evidence type="ECO:0000259" key="2">
    <source>
        <dbReference type="PROSITE" id="PS51711"/>
    </source>
</evidence>
<dbReference type="PANTHER" id="PTHR43185:SF1">
    <property type="entry name" value="FE(2+) TRANSPORTER FEOB"/>
    <property type="match status" value="1"/>
</dbReference>
<proteinExistence type="predicted"/>
<dbReference type="SUPFAM" id="SSF52540">
    <property type="entry name" value="P-loop containing nucleoside triphosphate hydrolases"/>
    <property type="match status" value="1"/>
</dbReference>
<name>A0ABW6KVW6_9ACTN</name>
<dbReference type="Proteomes" id="UP001601197">
    <property type="component" value="Unassembled WGS sequence"/>
</dbReference>
<dbReference type="PANTHER" id="PTHR43185">
    <property type="entry name" value="FERROUS IRON TRANSPORT PROTEIN B"/>
    <property type="match status" value="1"/>
</dbReference>
<evidence type="ECO:0000256" key="1">
    <source>
        <dbReference type="SAM" id="Phobius"/>
    </source>
</evidence>
<dbReference type="Pfam" id="PF02421">
    <property type="entry name" value="FeoB_N"/>
    <property type="match status" value="1"/>
</dbReference>
<evidence type="ECO:0000313" key="4">
    <source>
        <dbReference type="Proteomes" id="UP001601197"/>
    </source>
</evidence>
<reference evidence="3 4" key="1">
    <citation type="submission" date="2024-10" db="EMBL/GenBank/DDBJ databases">
        <title>The Natural Products Discovery Center: Release of the First 8490 Sequenced Strains for Exploring Actinobacteria Biosynthetic Diversity.</title>
        <authorList>
            <person name="Kalkreuter E."/>
            <person name="Kautsar S.A."/>
            <person name="Yang D."/>
            <person name="Bader C.D."/>
            <person name="Teijaro C.N."/>
            <person name="Fluegel L."/>
            <person name="Davis C.M."/>
            <person name="Simpson J.R."/>
            <person name="Lauterbach L."/>
            <person name="Steele A.D."/>
            <person name="Gui C."/>
            <person name="Meng S."/>
            <person name="Li G."/>
            <person name="Viehrig K."/>
            <person name="Ye F."/>
            <person name="Su P."/>
            <person name="Kiefer A.F."/>
            <person name="Nichols A."/>
            <person name="Cepeda A.J."/>
            <person name="Yan W."/>
            <person name="Fan B."/>
            <person name="Jiang Y."/>
            <person name="Adhikari A."/>
            <person name="Zheng C.-J."/>
            <person name="Schuster L."/>
            <person name="Cowan T.M."/>
            <person name="Smanski M.J."/>
            <person name="Chevrette M.G."/>
            <person name="De Carvalho L.P.S."/>
            <person name="Shen B."/>
        </authorList>
    </citation>
    <scope>NUCLEOTIDE SEQUENCE [LARGE SCALE GENOMIC DNA]</scope>
    <source>
        <strain evidence="3 4">NPDC007147</strain>
    </source>
</reference>
<protein>
    <submittedName>
        <fullName evidence="3">Ferrous iron transporter B</fullName>
    </submittedName>
</protein>
<feature type="transmembrane region" description="Helical" evidence="1">
    <location>
        <begin position="224"/>
        <end position="247"/>
    </location>
</feature>
<evidence type="ECO:0000313" key="3">
    <source>
        <dbReference type="EMBL" id="MFE9170562.1"/>
    </source>
</evidence>
<feature type="transmembrane region" description="Helical" evidence="1">
    <location>
        <begin position="466"/>
        <end position="485"/>
    </location>
</feature>
<dbReference type="Pfam" id="PF07670">
    <property type="entry name" value="Gate"/>
    <property type="match status" value="2"/>
</dbReference>
<sequence length="645" mass="69173">MSAHCGPVARTVTGKTRLALVGSPNSGKSTLFNALTGLRTKTGNYPGVTVARYEGTARVGGHEVVVEDLPGTYSLDPISPDEQVVADALDPDNPDIGTPDGILVTIDATTLRRSLGLLAQVMRTGLPICVVLTFRDELTRRGGTLDVSALRRALGVPVVGVTSGSRNDLAQLQSMLLDLAAWERPVVPPPTDPSQRRAWVESLLQSAGYEVPEVDRRTRRIDAVLLHPLWGTLIFFATMFAFFQIIFTVAAPLQDAVQSLFDSLGTLVTEHVPNPLLSGFLGSALIGGVGGVLVFLPQIALLFLMISLLEGSGYLSRAAFLMDRIMARAGLEGRAFVALLSSLACAIPGIMATRSLPSAKDRFATMMGAPLMTCSARLTVYVLLTGLLVSPDTRVGPFGAQGVVMFALYLVGALSAMATAWVFKRFSSRGGPVLPFYMEMPSYRLPRPRSVADAIWSACKGFLHKVGRIILLVTVVLWLLLSLPMHSDAQLRSAGVDPVDRTAVSAYAVDHSYAADIGHAIEPVFAPLGFDWRINIGVLGSLSAREVFVATLGQVAAAQNPEQPAEALTHMTYTDGPHQGEKLFTPATTAALLVFFLYALQCMSTIGVMRRETGSWRWPAVAFGYMFALAWTMAFLTHTLVGLSA</sequence>
<gene>
    <name evidence="3" type="ORF">ACFYNZ_13710</name>
</gene>
<keyword evidence="1" id="KW-0472">Membrane</keyword>
<organism evidence="3 4">
    <name type="scientific">Streptomyces kebangsaanensis</name>
    <dbReference type="NCBI Taxonomy" id="864058"/>
    <lineage>
        <taxon>Bacteria</taxon>
        <taxon>Bacillati</taxon>
        <taxon>Actinomycetota</taxon>
        <taxon>Actinomycetes</taxon>
        <taxon>Kitasatosporales</taxon>
        <taxon>Streptomycetaceae</taxon>
        <taxon>Streptomyces</taxon>
    </lineage>
</organism>
<dbReference type="EMBL" id="JBIAFJ010000009">
    <property type="protein sequence ID" value="MFE9170562.1"/>
    <property type="molecule type" value="Genomic_DNA"/>
</dbReference>
<dbReference type="InterPro" id="IPR011642">
    <property type="entry name" value="Gate_dom"/>
</dbReference>
<feature type="transmembrane region" description="Helical" evidence="1">
    <location>
        <begin position="583"/>
        <end position="600"/>
    </location>
</feature>
<dbReference type="RefSeq" id="WP_388346919.1">
    <property type="nucleotide sequence ID" value="NZ_JBIAFJ010000009.1"/>
</dbReference>
<feature type="transmembrane region" description="Helical" evidence="1">
    <location>
        <begin position="404"/>
        <end position="423"/>
    </location>
</feature>